<dbReference type="InterPro" id="IPR002885">
    <property type="entry name" value="PPR_rpt"/>
</dbReference>
<evidence type="ECO:0000313" key="4">
    <source>
        <dbReference type="EMBL" id="RZC70387.1"/>
    </source>
</evidence>
<dbReference type="AlphaFoldDB" id="A0A4Y7KBX4"/>
<organism evidence="4 5">
    <name type="scientific">Papaver somniferum</name>
    <name type="common">Opium poppy</name>
    <dbReference type="NCBI Taxonomy" id="3469"/>
    <lineage>
        <taxon>Eukaryota</taxon>
        <taxon>Viridiplantae</taxon>
        <taxon>Streptophyta</taxon>
        <taxon>Embryophyta</taxon>
        <taxon>Tracheophyta</taxon>
        <taxon>Spermatophyta</taxon>
        <taxon>Magnoliopsida</taxon>
        <taxon>Ranunculales</taxon>
        <taxon>Papaveraceae</taxon>
        <taxon>Papaveroideae</taxon>
        <taxon>Papaver</taxon>
    </lineage>
</organism>
<reference evidence="4 5" key="1">
    <citation type="journal article" date="2018" name="Science">
        <title>The opium poppy genome and morphinan production.</title>
        <authorList>
            <person name="Guo L."/>
            <person name="Winzer T."/>
            <person name="Yang X."/>
            <person name="Li Y."/>
            <person name="Ning Z."/>
            <person name="He Z."/>
            <person name="Teodor R."/>
            <person name="Lu Y."/>
            <person name="Bowser T.A."/>
            <person name="Graham I.A."/>
            <person name="Ye K."/>
        </authorList>
    </citation>
    <scope>NUCLEOTIDE SEQUENCE [LARGE SCALE GENOMIC DNA]</scope>
    <source>
        <strain evidence="5">cv. HN1</strain>
        <tissue evidence="4">Leaves</tissue>
    </source>
</reference>
<feature type="region of interest" description="Disordered" evidence="3">
    <location>
        <begin position="66"/>
        <end position="88"/>
    </location>
</feature>
<evidence type="ECO:0000256" key="1">
    <source>
        <dbReference type="ARBA" id="ARBA00022737"/>
    </source>
</evidence>
<dbReference type="PROSITE" id="PS51257">
    <property type="entry name" value="PROKAR_LIPOPROTEIN"/>
    <property type="match status" value="1"/>
</dbReference>
<dbReference type="InterPro" id="IPR011990">
    <property type="entry name" value="TPR-like_helical_dom_sf"/>
</dbReference>
<evidence type="ECO:0000256" key="3">
    <source>
        <dbReference type="SAM" id="MobiDB-lite"/>
    </source>
</evidence>
<name>A0A4Y7KBX4_PAPSO</name>
<dbReference type="Proteomes" id="UP000316621">
    <property type="component" value="Chromosome 7"/>
</dbReference>
<protein>
    <submittedName>
        <fullName evidence="4">Uncharacterized protein</fullName>
    </submittedName>
</protein>
<accession>A0A4Y7KBX4</accession>
<sequence>MPERNLVSWNSMISCCNRNNLPELSIDLFPQIMHHRPMPNSVSITSLLVSVSSLAALQKVSVHKMTSQVVPCKTPPPPELPSDKKRDDLGRVSIWPSQFITILSNSVAAGEEIQLKPTTLNPVLSISPRNSARNHLKENKRSNLDYANE</sequence>
<keyword evidence="5" id="KW-1185">Reference proteome</keyword>
<proteinExistence type="predicted"/>
<keyword evidence="1" id="KW-0677">Repeat</keyword>
<evidence type="ECO:0000256" key="2">
    <source>
        <dbReference type="PROSITE-ProRule" id="PRU00708"/>
    </source>
</evidence>
<gene>
    <name evidence="4" type="ORF">C5167_033547</name>
</gene>
<evidence type="ECO:0000313" key="5">
    <source>
        <dbReference type="Proteomes" id="UP000316621"/>
    </source>
</evidence>
<dbReference type="EMBL" id="CM010721">
    <property type="protein sequence ID" value="RZC70387.1"/>
    <property type="molecule type" value="Genomic_DNA"/>
</dbReference>
<feature type="repeat" description="PPR" evidence="2">
    <location>
        <begin position="5"/>
        <end position="39"/>
    </location>
</feature>
<dbReference type="Gramene" id="RZC70387">
    <property type="protein sequence ID" value="RZC70387"/>
    <property type="gene ID" value="C5167_033547"/>
</dbReference>
<dbReference type="Gene3D" id="1.25.40.10">
    <property type="entry name" value="Tetratricopeptide repeat domain"/>
    <property type="match status" value="1"/>
</dbReference>
<dbReference type="PROSITE" id="PS51375">
    <property type="entry name" value="PPR"/>
    <property type="match status" value="1"/>
</dbReference>